<dbReference type="PANTHER" id="PTHR43272:SF32">
    <property type="entry name" value="AMP-DEPENDENT SYNTHETASE_LIGASE DOMAIN-CONTAINING PROTEIN"/>
    <property type="match status" value="1"/>
</dbReference>
<dbReference type="Pfam" id="PF23562">
    <property type="entry name" value="AMP-binding_C_3"/>
    <property type="match status" value="1"/>
</dbReference>
<evidence type="ECO:0000313" key="6">
    <source>
        <dbReference type="EMBL" id="EDM79047.1"/>
    </source>
</evidence>
<evidence type="ECO:0000259" key="5">
    <source>
        <dbReference type="Pfam" id="PF00501"/>
    </source>
</evidence>
<comment type="caution">
    <text evidence="6">The sequence shown here is derived from an EMBL/GenBank/DDBJ whole genome shotgun (WGS) entry which is preliminary data.</text>
</comment>
<reference evidence="6 7" key="1">
    <citation type="submission" date="2007-06" db="EMBL/GenBank/DDBJ databases">
        <authorList>
            <person name="Shimkets L."/>
            <person name="Ferriera S."/>
            <person name="Johnson J."/>
            <person name="Kravitz S."/>
            <person name="Beeson K."/>
            <person name="Sutton G."/>
            <person name="Rogers Y.-H."/>
            <person name="Friedman R."/>
            <person name="Frazier M."/>
            <person name="Venter J.C."/>
        </authorList>
    </citation>
    <scope>NUCLEOTIDE SEQUENCE [LARGE SCALE GENOMIC DNA]</scope>
    <source>
        <strain evidence="6 7">SIR-1</strain>
    </source>
</reference>
<dbReference type="Pfam" id="PF00501">
    <property type="entry name" value="AMP-binding"/>
    <property type="match status" value="1"/>
</dbReference>
<comment type="catalytic activity">
    <reaction evidence="4">
        <text>a long-chain fatty acid + ATP + CoA = a long-chain fatty acyl-CoA + AMP + diphosphate</text>
        <dbReference type="Rhea" id="RHEA:15421"/>
        <dbReference type="ChEBI" id="CHEBI:30616"/>
        <dbReference type="ChEBI" id="CHEBI:33019"/>
        <dbReference type="ChEBI" id="CHEBI:57287"/>
        <dbReference type="ChEBI" id="CHEBI:57560"/>
        <dbReference type="ChEBI" id="CHEBI:83139"/>
        <dbReference type="ChEBI" id="CHEBI:456215"/>
        <dbReference type="EC" id="6.2.1.3"/>
    </reaction>
    <physiologicalReaction direction="left-to-right" evidence="4">
        <dbReference type="Rhea" id="RHEA:15422"/>
    </physiologicalReaction>
</comment>
<dbReference type="PANTHER" id="PTHR43272">
    <property type="entry name" value="LONG-CHAIN-FATTY-ACID--COA LIGASE"/>
    <property type="match status" value="1"/>
</dbReference>
<dbReference type="CDD" id="cd05907">
    <property type="entry name" value="VL_LC_FACS_like"/>
    <property type="match status" value="1"/>
</dbReference>
<accession>A6G4V5</accession>
<evidence type="ECO:0000256" key="1">
    <source>
        <dbReference type="ARBA" id="ARBA00022598"/>
    </source>
</evidence>
<dbReference type="InterPro" id="IPR000873">
    <property type="entry name" value="AMP-dep_synth/lig_dom"/>
</dbReference>
<keyword evidence="1 6" id="KW-0436">Ligase</keyword>
<evidence type="ECO:0000256" key="3">
    <source>
        <dbReference type="ARBA" id="ARBA00023098"/>
    </source>
</evidence>
<dbReference type="GO" id="GO:0016020">
    <property type="term" value="C:membrane"/>
    <property type="evidence" value="ECO:0007669"/>
    <property type="project" value="TreeGrafter"/>
</dbReference>
<keyword evidence="2" id="KW-0276">Fatty acid metabolism</keyword>
<dbReference type="OrthoDB" id="9803968at2"/>
<keyword evidence="3" id="KW-0443">Lipid metabolism</keyword>
<dbReference type="Proteomes" id="UP000005801">
    <property type="component" value="Unassembled WGS sequence"/>
</dbReference>
<keyword evidence="7" id="KW-1185">Reference proteome</keyword>
<dbReference type="Gene3D" id="3.40.50.12780">
    <property type="entry name" value="N-terminal domain of ligase-like"/>
    <property type="match status" value="1"/>
</dbReference>
<dbReference type="Gene3D" id="3.30.300.30">
    <property type="match status" value="1"/>
</dbReference>
<sequence length="639" mass="70183">MSSEPSTRFKARPAEGLNYPNVMQMFLARVRKSPRLTALRFKRDGVWRPMSWREWEQAARELAAGLVEVLGVAPGERVGLMASTRVEWALWDVGLALCGAVCVPIYATSTGSDIDFLIRDAGCRVVLFEDPTRLRRLLEHERGAEAASPLRHVVLLDTRRRDANVENLPGILPLGAERAKASAEGIRWISSEDLRRRGRQALQGVNEAATQMAVATEQTLPEDPFTLVYTSGTTGRPKGAILTHGNLVYEAWAIKNSIAVDRTDQQLLVLPLAHIFARHLLWAAIESGAVTAFAERGMSSVALDMTEVAPTYVGGVPRLYEKMQLALEAEFAKRSRPERAAIAKALEVGRRVSALRQRGDAIPPLLAGQHRLADKALFEGVRARFGGKLRFFVCGAAPLARDTAEFFHALGMLILEGYGLTESTGATHVNRPDRFRFGTVGPALPGCEVLIGPHDEVLLRGRNIMAGYHDLPEETAARIDAEGWLHTGDIGELEDGFLRITGRLKDLIITAGGKNVAPQKIEARLSARVGIAHALVSGDRRPHLVALVGLDEDDMMALSEREGLGCHGYADLARHPRIRELVGGYIDAINRGLQSYETIKAFTIPTEPFGADFVTPTQKLKRRAVEARYAELIDSLYTR</sequence>
<dbReference type="STRING" id="391625.PPSIR1_10605"/>
<evidence type="ECO:0000313" key="7">
    <source>
        <dbReference type="Proteomes" id="UP000005801"/>
    </source>
</evidence>
<dbReference type="InterPro" id="IPR045851">
    <property type="entry name" value="AMP-bd_C_sf"/>
</dbReference>
<feature type="domain" description="AMP-dependent synthetase/ligase" evidence="5">
    <location>
        <begin position="28"/>
        <end position="469"/>
    </location>
</feature>
<evidence type="ECO:0000256" key="2">
    <source>
        <dbReference type="ARBA" id="ARBA00022832"/>
    </source>
</evidence>
<dbReference type="EMBL" id="ABCS01000023">
    <property type="protein sequence ID" value="EDM79047.1"/>
    <property type="molecule type" value="Genomic_DNA"/>
</dbReference>
<dbReference type="eggNOG" id="COG1022">
    <property type="taxonomic scope" value="Bacteria"/>
</dbReference>
<dbReference type="AlphaFoldDB" id="A6G4V5"/>
<gene>
    <name evidence="6" type="ORF">PPSIR1_10605</name>
</gene>
<proteinExistence type="predicted"/>
<dbReference type="InterPro" id="IPR042099">
    <property type="entry name" value="ANL_N_sf"/>
</dbReference>
<dbReference type="InterPro" id="IPR020845">
    <property type="entry name" value="AMP-binding_CS"/>
</dbReference>
<dbReference type="RefSeq" id="WP_006971754.1">
    <property type="nucleotide sequence ID" value="NZ_ABCS01000023.1"/>
</dbReference>
<dbReference type="PROSITE" id="PS00455">
    <property type="entry name" value="AMP_BINDING"/>
    <property type="match status" value="1"/>
</dbReference>
<organism evidence="6 7">
    <name type="scientific">Plesiocystis pacifica SIR-1</name>
    <dbReference type="NCBI Taxonomy" id="391625"/>
    <lineage>
        <taxon>Bacteria</taxon>
        <taxon>Pseudomonadati</taxon>
        <taxon>Myxococcota</taxon>
        <taxon>Polyangia</taxon>
        <taxon>Nannocystales</taxon>
        <taxon>Nannocystaceae</taxon>
        <taxon>Plesiocystis</taxon>
    </lineage>
</organism>
<dbReference type="SUPFAM" id="SSF56801">
    <property type="entry name" value="Acetyl-CoA synthetase-like"/>
    <property type="match status" value="1"/>
</dbReference>
<evidence type="ECO:0000256" key="4">
    <source>
        <dbReference type="ARBA" id="ARBA00024484"/>
    </source>
</evidence>
<dbReference type="GO" id="GO:0004467">
    <property type="term" value="F:long-chain fatty acid-CoA ligase activity"/>
    <property type="evidence" value="ECO:0007669"/>
    <property type="project" value="UniProtKB-EC"/>
</dbReference>
<protein>
    <submittedName>
        <fullName evidence="6">AMP-dependent synthetase and ligase</fullName>
    </submittedName>
</protein>
<name>A6G4V5_9BACT</name>